<gene>
    <name evidence="3" type="ORF">FHX34_105819</name>
</gene>
<dbReference type="PANTHER" id="PTHR10098">
    <property type="entry name" value="RAPSYN-RELATED"/>
    <property type="match status" value="1"/>
</dbReference>
<dbReference type="SMART" id="SM00028">
    <property type="entry name" value="TPR"/>
    <property type="match status" value="3"/>
</dbReference>
<evidence type="ECO:0000259" key="2">
    <source>
        <dbReference type="Pfam" id="PF12770"/>
    </source>
</evidence>
<reference evidence="3 4" key="1">
    <citation type="submission" date="2019-06" db="EMBL/GenBank/DDBJ databases">
        <title>Sequencing the genomes of 1000 actinobacteria strains.</title>
        <authorList>
            <person name="Klenk H.-P."/>
        </authorList>
    </citation>
    <scope>NUCLEOTIDE SEQUENCE [LARGE SCALE GENOMIC DNA]</scope>
    <source>
        <strain evidence="3 4">DSM 43866</strain>
    </source>
</reference>
<evidence type="ECO:0000256" key="1">
    <source>
        <dbReference type="SAM" id="Coils"/>
    </source>
</evidence>
<dbReference type="Pfam" id="PF12770">
    <property type="entry name" value="CHAT"/>
    <property type="match status" value="1"/>
</dbReference>
<dbReference type="Proteomes" id="UP000320239">
    <property type="component" value="Unassembled WGS sequence"/>
</dbReference>
<dbReference type="Gene3D" id="1.25.40.10">
    <property type="entry name" value="Tetratricopeptide repeat domain"/>
    <property type="match status" value="1"/>
</dbReference>
<feature type="domain" description="CHAT" evidence="2">
    <location>
        <begin position="626"/>
        <end position="872"/>
    </location>
</feature>
<dbReference type="SUPFAM" id="SSF48452">
    <property type="entry name" value="TPR-like"/>
    <property type="match status" value="2"/>
</dbReference>
<accession>A0A561VMW6</accession>
<proteinExistence type="predicted"/>
<organism evidence="3 4">
    <name type="scientific">Actinoplanes teichomyceticus</name>
    <dbReference type="NCBI Taxonomy" id="1867"/>
    <lineage>
        <taxon>Bacteria</taxon>
        <taxon>Bacillati</taxon>
        <taxon>Actinomycetota</taxon>
        <taxon>Actinomycetes</taxon>
        <taxon>Micromonosporales</taxon>
        <taxon>Micromonosporaceae</taxon>
        <taxon>Actinoplanes</taxon>
    </lineage>
</organism>
<dbReference type="InterPro" id="IPR011990">
    <property type="entry name" value="TPR-like_helical_dom_sf"/>
</dbReference>
<dbReference type="EMBL" id="VIWY01000005">
    <property type="protein sequence ID" value="TWG12951.1"/>
    <property type="molecule type" value="Genomic_DNA"/>
</dbReference>
<evidence type="ECO:0000313" key="3">
    <source>
        <dbReference type="EMBL" id="TWG12951.1"/>
    </source>
</evidence>
<comment type="caution">
    <text evidence="3">The sequence shown here is derived from an EMBL/GenBank/DDBJ whole genome shotgun (WGS) entry which is preliminary data.</text>
</comment>
<keyword evidence="1" id="KW-0175">Coiled coil</keyword>
<name>A0A561VMW6_ACTTI</name>
<dbReference type="InterPro" id="IPR024983">
    <property type="entry name" value="CHAT_dom"/>
</dbReference>
<dbReference type="OrthoDB" id="9761935at2"/>
<dbReference type="InterPro" id="IPR019734">
    <property type="entry name" value="TPR_rpt"/>
</dbReference>
<feature type="coiled-coil region" evidence="1">
    <location>
        <begin position="510"/>
        <end position="537"/>
    </location>
</feature>
<keyword evidence="4" id="KW-1185">Reference proteome</keyword>
<protein>
    <submittedName>
        <fullName evidence="3">CHAT domain-containing protein</fullName>
    </submittedName>
</protein>
<evidence type="ECO:0000313" key="4">
    <source>
        <dbReference type="Proteomes" id="UP000320239"/>
    </source>
</evidence>
<sequence length="878" mass="93146">MARDAAARVLCDEALRLVDAQPQRAWSLAAQARDLAGRAHDPESAAVAERARGLAALHLADLDTALRCERGAVRLARRAGNPTLAAEARMSLAYVLSCRGQPRRALGVIDRARADLNGVQRLRATAQRGAILQQLGCLGEALETYREVLPRLRACGDPVWTWRVLNNRGVLFVYRYRFAEALADLHEAERLSEAEDRRLLAAHVQENLGFAHSRQGEVPAALRYFEEAERRYRALGVSVSSLLLDRAELLLAVRLAREAREAAEQAVAELTRARSGFKLPEGVLMVAAAALLAGDCTAALPAARQAAAAFARQHRDDWSAVARLMALRCRLGLGQRVAVPELVRVADALQAAGWRMPALDARVTAARLTLERGRPAEAQALLAAAGAARRTDPAELRIRACQCAALRHLSAGRRRAAAATISAGLRIAEEYRATLGADDLLAYCSGHRTELVHMGLRMAIEARSARRVLRWAERGRASHLLLARARPPGDPVLAAALSEVRGVVAELAAARRAGESVAHLERRQAALENRIRDHLRRRDGDYAGTAAPASPEQLTAVLDGAAVLEYVESDGALFAVLLADGRTVLRPLGPAAEIAGSLEHLPFAMRRAAAGNDRSAEAADRLLASLGRRLDEFLVGPVRDALGDRPLVVVPTGALQSMPWGLLPSCAGRSVTVSPSATSWYQAARRPRRYGTTLAVAGPDLPGSAAEIAALHRLYPAAQTLTGASATAGAVLAALPYASIAHVAAHGNFRRDNPLFSSLRLADGPLTVHDLQTLPDVPELVILAACDSGLSLVCPGDELLGFSAALLTMGTRSLVAAMLPVPDEVATVLMTAMHHRLAAGAAPASALAEAGRDLARSGGPAERMTAAGFVCLGAGLGA</sequence>
<dbReference type="AlphaFoldDB" id="A0A561VMW6"/>
<dbReference type="RefSeq" id="WP_122978544.1">
    <property type="nucleotide sequence ID" value="NZ_BOMX01000167.1"/>
</dbReference>